<reference evidence="2 3" key="1">
    <citation type="journal article" date="2021" name="Comput. Struct. Biotechnol. J.">
        <title>De novo genome assembly of the potent medicinal plant Rehmannia glutinosa using nanopore technology.</title>
        <authorList>
            <person name="Ma L."/>
            <person name="Dong C."/>
            <person name="Song C."/>
            <person name="Wang X."/>
            <person name="Zheng X."/>
            <person name="Niu Y."/>
            <person name="Chen S."/>
            <person name="Feng W."/>
        </authorList>
    </citation>
    <scope>NUCLEOTIDE SEQUENCE [LARGE SCALE GENOMIC DNA]</scope>
    <source>
        <strain evidence="2">DH-2019</strain>
    </source>
</reference>
<name>A0ABR0VCW1_REHGL</name>
<dbReference type="PRINTS" id="PR00188">
    <property type="entry name" value="PLANTGLOBIN"/>
</dbReference>
<organism evidence="2 3">
    <name type="scientific">Rehmannia glutinosa</name>
    <name type="common">Chinese foxglove</name>
    <dbReference type="NCBI Taxonomy" id="99300"/>
    <lineage>
        <taxon>Eukaryota</taxon>
        <taxon>Viridiplantae</taxon>
        <taxon>Streptophyta</taxon>
        <taxon>Embryophyta</taxon>
        <taxon>Tracheophyta</taxon>
        <taxon>Spermatophyta</taxon>
        <taxon>Magnoliopsida</taxon>
        <taxon>eudicotyledons</taxon>
        <taxon>Gunneridae</taxon>
        <taxon>Pentapetalae</taxon>
        <taxon>asterids</taxon>
        <taxon>lamiids</taxon>
        <taxon>Lamiales</taxon>
        <taxon>Orobanchaceae</taxon>
        <taxon>Rehmannieae</taxon>
        <taxon>Rehmannia</taxon>
    </lineage>
</organism>
<protein>
    <submittedName>
        <fullName evidence="2">Uncharacterized protein</fullName>
    </submittedName>
</protein>
<dbReference type="Proteomes" id="UP001318860">
    <property type="component" value="Unassembled WGS sequence"/>
</dbReference>
<keyword evidence="3" id="KW-1185">Reference proteome</keyword>
<feature type="region of interest" description="Disordered" evidence="1">
    <location>
        <begin position="108"/>
        <end position="132"/>
    </location>
</feature>
<sequence length="323" mass="35989">MSESRDSEAENQDYDVEEEAESLALQQRQWYDKESALADIEDSQKKLLKELKEYKGKDLEVINEAIAFASVTEDNNDLLLPPYPSRPSHPIVSENGYMSTFSSTRKFPHNGGVKNLDDSSNNLSESNQRRSGSWGPFRLVKVLMGTAAKTALTVVGVITILSLAGFEPRLRKRDNNQFKLFDLFQLNNVKGTSVECPPGKVAVMENGETRCVVKERVEIPFESVVATPNVSYGCGIIEIAPSAQKIFPFLRDSNVPLEQNPKLKPHAKSVFVMTCEAAVQLRKAGKIVIRDSSLKKLEMKRAWGVAYDHLVAAIKTEMKLLAP</sequence>
<dbReference type="InterPro" id="IPR038939">
    <property type="entry name" value="PDV1/PDV2"/>
</dbReference>
<dbReference type="PANTHER" id="PTHR33600:SF3">
    <property type="entry name" value="PLASTID DIVISION PROTEIN PDV2"/>
    <property type="match status" value="1"/>
</dbReference>
<accession>A0ABR0VCW1</accession>
<gene>
    <name evidence="2" type="ORF">DH2020_034346</name>
</gene>
<dbReference type="InterPro" id="IPR012292">
    <property type="entry name" value="Globin/Proto"/>
</dbReference>
<dbReference type="SUPFAM" id="SSF46458">
    <property type="entry name" value="Globin-like"/>
    <property type="match status" value="1"/>
</dbReference>
<dbReference type="EMBL" id="JABTTQ020001325">
    <property type="protein sequence ID" value="KAK6131909.1"/>
    <property type="molecule type" value="Genomic_DNA"/>
</dbReference>
<dbReference type="InterPro" id="IPR009050">
    <property type="entry name" value="Globin-like_sf"/>
</dbReference>
<dbReference type="PANTHER" id="PTHR33600">
    <property type="entry name" value="PLASTID DIVISION PROTEIN PDV2"/>
    <property type="match status" value="1"/>
</dbReference>
<dbReference type="PROSITE" id="PS00208">
    <property type="entry name" value="PLANT_GLOBIN"/>
    <property type="match status" value="1"/>
</dbReference>
<proteinExistence type="predicted"/>
<feature type="region of interest" description="Disordered" evidence="1">
    <location>
        <begin position="1"/>
        <end position="21"/>
    </location>
</feature>
<dbReference type="InterPro" id="IPR019824">
    <property type="entry name" value="Leghaemoglobin_Fe_BS"/>
</dbReference>
<feature type="compositionally biased region" description="Acidic residues" evidence="1">
    <location>
        <begin position="9"/>
        <end position="21"/>
    </location>
</feature>
<evidence type="ECO:0000313" key="3">
    <source>
        <dbReference type="Proteomes" id="UP001318860"/>
    </source>
</evidence>
<comment type="caution">
    <text evidence="2">The sequence shown here is derived from an EMBL/GenBank/DDBJ whole genome shotgun (WGS) entry which is preliminary data.</text>
</comment>
<dbReference type="Gene3D" id="1.10.490.10">
    <property type="entry name" value="Globins"/>
    <property type="match status" value="1"/>
</dbReference>
<evidence type="ECO:0000313" key="2">
    <source>
        <dbReference type="EMBL" id="KAK6131909.1"/>
    </source>
</evidence>
<evidence type="ECO:0000256" key="1">
    <source>
        <dbReference type="SAM" id="MobiDB-lite"/>
    </source>
</evidence>